<feature type="compositionally biased region" description="Polar residues" evidence="1">
    <location>
        <begin position="245"/>
        <end position="259"/>
    </location>
</feature>
<evidence type="ECO:0000256" key="1">
    <source>
        <dbReference type="SAM" id="MobiDB-lite"/>
    </source>
</evidence>
<feature type="region of interest" description="Disordered" evidence="1">
    <location>
        <begin position="240"/>
        <end position="261"/>
    </location>
</feature>
<reference evidence="3" key="1">
    <citation type="journal article" date="2021" name="Sci. Rep.">
        <title>Diploid genomic architecture of Nitzschia inconspicua, an elite biomass production diatom.</title>
        <authorList>
            <person name="Oliver A."/>
            <person name="Podell S."/>
            <person name="Pinowska A."/>
            <person name="Traller J.C."/>
            <person name="Smith S.R."/>
            <person name="McClure R."/>
            <person name="Beliaev A."/>
            <person name="Bohutskyi P."/>
            <person name="Hill E.A."/>
            <person name="Rabines A."/>
            <person name="Zheng H."/>
            <person name="Allen L.Z."/>
            <person name="Kuo A."/>
            <person name="Grigoriev I.V."/>
            <person name="Allen A.E."/>
            <person name="Hazlebeck D."/>
            <person name="Allen E.E."/>
        </authorList>
    </citation>
    <scope>NUCLEOTIDE SEQUENCE</scope>
    <source>
        <strain evidence="3">Hildebrandi</strain>
    </source>
</reference>
<gene>
    <name evidence="3" type="ORF">IV203_012469</name>
</gene>
<keyword evidence="2" id="KW-1133">Transmembrane helix</keyword>
<evidence type="ECO:0000256" key="2">
    <source>
        <dbReference type="SAM" id="Phobius"/>
    </source>
</evidence>
<protein>
    <submittedName>
        <fullName evidence="3">Uncharacterized protein</fullName>
    </submittedName>
</protein>
<evidence type="ECO:0000313" key="3">
    <source>
        <dbReference type="EMBL" id="KAG7349872.1"/>
    </source>
</evidence>
<keyword evidence="4" id="KW-1185">Reference proteome</keyword>
<name>A0A9K3PJC0_9STRA</name>
<comment type="caution">
    <text evidence="3">The sequence shown here is derived from an EMBL/GenBank/DDBJ whole genome shotgun (WGS) entry which is preliminary data.</text>
</comment>
<feature type="region of interest" description="Disordered" evidence="1">
    <location>
        <begin position="1"/>
        <end position="34"/>
    </location>
</feature>
<dbReference type="EMBL" id="JAGRRH010000019">
    <property type="protein sequence ID" value="KAG7349872.1"/>
    <property type="molecule type" value="Genomic_DNA"/>
</dbReference>
<dbReference type="Proteomes" id="UP000693970">
    <property type="component" value="Unassembled WGS sequence"/>
</dbReference>
<evidence type="ECO:0000313" key="4">
    <source>
        <dbReference type="Proteomes" id="UP000693970"/>
    </source>
</evidence>
<dbReference type="AlphaFoldDB" id="A0A9K3PJC0"/>
<accession>A0A9K3PJC0</accession>
<sequence>MIEKEQPQPQRSMISPIKSRNDTTWETQRPTETETETFVDAEEVTSHTITSCIPSQPLYQSTRRTEDEYLDQQQHYEPMNLPNKENGLGEMDASTAPLRLPSNLYLCSNHDRIPALANTQASLNYSLTSCSGSSFSHRTRIRPRQRVWRLLCQRLAIGAMLGGLAVVCFFSAMNAANPQFLEHFSFRISNMFRMNDDQCFSCPKDGIRRRRYDTSSNSHMIDSNWNLNKTTLVTKFDPSRRTLAASPSSPTGSANSMFNGENDDYKDTQLVIAGKMSVDDAPCNIAQYNLKKSRWSLTERIQLSLYNSYSGGEVYSLLANHTVTRHNQEINKEEEFESKNPQATFEGSGSLL</sequence>
<reference evidence="3" key="2">
    <citation type="submission" date="2021-04" db="EMBL/GenBank/DDBJ databases">
        <authorList>
            <person name="Podell S."/>
        </authorList>
    </citation>
    <scope>NUCLEOTIDE SEQUENCE</scope>
    <source>
        <strain evidence="3">Hildebrandi</strain>
    </source>
</reference>
<organism evidence="3 4">
    <name type="scientific">Nitzschia inconspicua</name>
    <dbReference type="NCBI Taxonomy" id="303405"/>
    <lineage>
        <taxon>Eukaryota</taxon>
        <taxon>Sar</taxon>
        <taxon>Stramenopiles</taxon>
        <taxon>Ochrophyta</taxon>
        <taxon>Bacillariophyta</taxon>
        <taxon>Bacillariophyceae</taxon>
        <taxon>Bacillariophycidae</taxon>
        <taxon>Bacillariales</taxon>
        <taxon>Bacillariaceae</taxon>
        <taxon>Nitzschia</taxon>
    </lineage>
</organism>
<feature type="transmembrane region" description="Helical" evidence="2">
    <location>
        <begin position="147"/>
        <end position="173"/>
    </location>
</feature>
<keyword evidence="2" id="KW-0812">Transmembrane</keyword>
<keyword evidence="2" id="KW-0472">Membrane</keyword>
<proteinExistence type="predicted"/>